<dbReference type="InterPro" id="IPR045260">
    <property type="entry name" value="Sec12-like"/>
</dbReference>
<sequence length="113" mass="12159">MGKRRIPDLYRAPFPLYTIKVDPKTGWVITAGGGGASKTGIKNAVHFLGLELVGCQHTATLLHCHDTDTRATMNMALGGDVIAAGQDGSCSLMRFKHRKPRGKAKDGKEVFPP</sequence>
<dbReference type="InterPro" id="IPR015943">
    <property type="entry name" value="WD40/YVTN_repeat-like_dom_sf"/>
</dbReference>
<dbReference type="Gene3D" id="2.130.10.10">
    <property type="entry name" value="YVTN repeat-like/Quinoprotein amine dehydrogenase"/>
    <property type="match status" value="1"/>
</dbReference>
<comment type="subcellular location">
    <subcellularLocation>
        <location evidence="1">Endoplasmic reticulum membrane</location>
        <topology evidence="1">Single-pass membrane protein</topology>
    </subcellularLocation>
</comment>
<keyword evidence="2" id="KW-0813">Transport</keyword>
<evidence type="ECO:0000313" key="12">
    <source>
        <dbReference type="Proteomes" id="UP001557470"/>
    </source>
</evidence>
<dbReference type="PANTHER" id="PTHR23284">
    <property type="entry name" value="PROLACTIN REGULATORY ELEMENT BINDING PROTEIN"/>
    <property type="match status" value="1"/>
</dbReference>
<reference evidence="11 12" key="1">
    <citation type="submission" date="2024-06" db="EMBL/GenBank/DDBJ databases">
        <authorList>
            <person name="Pan Q."/>
            <person name="Wen M."/>
            <person name="Jouanno E."/>
            <person name="Zahm M."/>
            <person name="Klopp C."/>
            <person name="Cabau C."/>
            <person name="Louis A."/>
            <person name="Berthelot C."/>
            <person name="Parey E."/>
            <person name="Roest Crollius H."/>
            <person name="Montfort J."/>
            <person name="Robinson-Rechavi M."/>
            <person name="Bouchez O."/>
            <person name="Lampietro C."/>
            <person name="Lopez Roques C."/>
            <person name="Donnadieu C."/>
            <person name="Postlethwait J."/>
            <person name="Bobe J."/>
            <person name="Verreycken H."/>
            <person name="Guiguen Y."/>
        </authorList>
    </citation>
    <scope>NUCLEOTIDE SEQUENCE [LARGE SCALE GENOMIC DNA]</scope>
    <source>
        <strain evidence="11">Up_M1</strain>
        <tissue evidence="11">Testis</tissue>
    </source>
</reference>
<keyword evidence="10" id="KW-0472">Membrane</keyword>
<evidence type="ECO:0000313" key="11">
    <source>
        <dbReference type="EMBL" id="KAL0984639.1"/>
    </source>
</evidence>
<evidence type="ECO:0000256" key="1">
    <source>
        <dbReference type="ARBA" id="ARBA00004389"/>
    </source>
</evidence>
<keyword evidence="5" id="KW-0677">Repeat</keyword>
<keyword evidence="8" id="KW-0653">Protein transport</keyword>
<evidence type="ECO:0000256" key="3">
    <source>
        <dbReference type="ARBA" id="ARBA00022574"/>
    </source>
</evidence>
<proteinExistence type="predicted"/>
<accession>A0ABD0X096</accession>
<dbReference type="GO" id="GO:0005789">
    <property type="term" value="C:endoplasmic reticulum membrane"/>
    <property type="evidence" value="ECO:0007669"/>
    <property type="project" value="UniProtKB-SubCell"/>
</dbReference>
<evidence type="ECO:0000256" key="4">
    <source>
        <dbReference type="ARBA" id="ARBA00022692"/>
    </source>
</evidence>
<dbReference type="GO" id="GO:0015031">
    <property type="term" value="P:protein transport"/>
    <property type="evidence" value="ECO:0007669"/>
    <property type="project" value="UniProtKB-KW"/>
</dbReference>
<keyword evidence="7" id="KW-0931">ER-Golgi transport</keyword>
<gene>
    <name evidence="11" type="ORF">UPYG_G00144570</name>
</gene>
<dbReference type="GO" id="GO:0016192">
    <property type="term" value="P:vesicle-mediated transport"/>
    <property type="evidence" value="ECO:0007669"/>
    <property type="project" value="UniProtKB-KW"/>
</dbReference>
<dbReference type="PANTHER" id="PTHR23284:SF0">
    <property type="entry name" value="PROLACTIN REGULATORY ELEMENT-BINDING PROTEIN"/>
    <property type="match status" value="1"/>
</dbReference>
<protein>
    <recommendedName>
        <fullName evidence="13">Prolactin regulatory element-binding protein</fullName>
    </recommendedName>
</protein>
<name>A0ABD0X096_UMBPY</name>
<keyword evidence="12" id="KW-1185">Reference proteome</keyword>
<evidence type="ECO:0008006" key="13">
    <source>
        <dbReference type="Google" id="ProtNLM"/>
    </source>
</evidence>
<dbReference type="AlphaFoldDB" id="A0ABD0X096"/>
<keyword evidence="3" id="KW-0853">WD repeat</keyword>
<keyword evidence="9" id="KW-1133">Transmembrane helix</keyword>
<evidence type="ECO:0000256" key="2">
    <source>
        <dbReference type="ARBA" id="ARBA00022448"/>
    </source>
</evidence>
<keyword evidence="6" id="KW-0256">Endoplasmic reticulum</keyword>
<dbReference type="Proteomes" id="UP001557470">
    <property type="component" value="Unassembled WGS sequence"/>
</dbReference>
<evidence type="ECO:0000256" key="7">
    <source>
        <dbReference type="ARBA" id="ARBA00022892"/>
    </source>
</evidence>
<evidence type="ECO:0000256" key="9">
    <source>
        <dbReference type="ARBA" id="ARBA00022989"/>
    </source>
</evidence>
<evidence type="ECO:0000256" key="8">
    <source>
        <dbReference type="ARBA" id="ARBA00022927"/>
    </source>
</evidence>
<organism evidence="11 12">
    <name type="scientific">Umbra pygmaea</name>
    <name type="common">Eastern mudminnow</name>
    <dbReference type="NCBI Taxonomy" id="75934"/>
    <lineage>
        <taxon>Eukaryota</taxon>
        <taxon>Metazoa</taxon>
        <taxon>Chordata</taxon>
        <taxon>Craniata</taxon>
        <taxon>Vertebrata</taxon>
        <taxon>Euteleostomi</taxon>
        <taxon>Actinopterygii</taxon>
        <taxon>Neopterygii</taxon>
        <taxon>Teleostei</taxon>
        <taxon>Protacanthopterygii</taxon>
        <taxon>Esociformes</taxon>
        <taxon>Umbridae</taxon>
        <taxon>Umbra</taxon>
    </lineage>
</organism>
<evidence type="ECO:0000256" key="10">
    <source>
        <dbReference type="ARBA" id="ARBA00023136"/>
    </source>
</evidence>
<comment type="caution">
    <text evidence="11">The sequence shown here is derived from an EMBL/GenBank/DDBJ whole genome shotgun (WGS) entry which is preliminary data.</text>
</comment>
<keyword evidence="4" id="KW-0812">Transmembrane</keyword>
<evidence type="ECO:0000256" key="6">
    <source>
        <dbReference type="ARBA" id="ARBA00022824"/>
    </source>
</evidence>
<dbReference type="EMBL" id="JAGEUA010000004">
    <property type="protein sequence ID" value="KAL0984639.1"/>
    <property type="molecule type" value="Genomic_DNA"/>
</dbReference>
<evidence type="ECO:0000256" key="5">
    <source>
        <dbReference type="ARBA" id="ARBA00022737"/>
    </source>
</evidence>